<dbReference type="FunFam" id="2.60.40.10:FF:000082">
    <property type="entry name" value="receptor-type tyrosine-protein phosphatase delta isoform X2"/>
    <property type="match status" value="1"/>
</dbReference>
<evidence type="ECO:0000256" key="1">
    <source>
        <dbReference type="ARBA" id="ARBA00004479"/>
    </source>
</evidence>
<keyword evidence="10 17" id="KW-0472">Membrane</keyword>
<feature type="transmembrane region" description="Helical" evidence="17">
    <location>
        <begin position="1155"/>
        <end position="1178"/>
    </location>
</feature>
<dbReference type="FunFam" id="2.60.40.10:FF:003023">
    <property type="entry name" value="Protein tyrosine phosphatase, receptor type, s, a"/>
    <property type="match status" value="1"/>
</dbReference>
<comment type="subcellular location">
    <subcellularLocation>
        <location evidence="1">Membrane</location>
        <topology evidence="1">Single-pass type I membrane protein</topology>
    </subcellularLocation>
</comment>
<feature type="domain" description="Fibronectin type-III" evidence="21">
    <location>
        <begin position="321"/>
        <end position="411"/>
    </location>
</feature>
<keyword evidence="7" id="KW-0378">Hydrolase</keyword>
<reference evidence="22" key="1">
    <citation type="submission" date="2021-04" db="EMBL/GenBank/DDBJ databases">
        <authorList>
            <consortium name="Wellcome Sanger Institute Data Sharing"/>
        </authorList>
    </citation>
    <scope>NUCLEOTIDE SEQUENCE [LARGE SCALE GENOMIC DNA]</scope>
</reference>
<dbReference type="Pfam" id="PF13927">
    <property type="entry name" value="Ig_3"/>
    <property type="match status" value="2"/>
</dbReference>
<evidence type="ECO:0000256" key="13">
    <source>
        <dbReference type="ARBA" id="ARBA00023180"/>
    </source>
</evidence>
<evidence type="ECO:0000256" key="11">
    <source>
        <dbReference type="ARBA" id="ARBA00023157"/>
    </source>
</evidence>
<evidence type="ECO:0000259" key="21">
    <source>
        <dbReference type="PROSITE" id="PS50853"/>
    </source>
</evidence>
<evidence type="ECO:0000313" key="23">
    <source>
        <dbReference type="Proteomes" id="UP000472264"/>
    </source>
</evidence>
<dbReference type="InterPro" id="IPR003595">
    <property type="entry name" value="Tyr_Pase_cat"/>
</dbReference>
<dbReference type="InterPro" id="IPR013098">
    <property type="entry name" value="Ig_I-set"/>
</dbReference>
<feature type="domain" description="Fibronectin type-III" evidence="21">
    <location>
        <begin position="514"/>
        <end position="602"/>
    </location>
</feature>
<dbReference type="CDD" id="cd05739">
    <property type="entry name" value="IgI_3_RPTP_IIa_LAR_like"/>
    <property type="match status" value="1"/>
</dbReference>
<feature type="domain" description="Fibronectin type-III" evidence="21">
    <location>
        <begin position="915"/>
        <end position="999"/>
    </location>
</feature>
<dbReference type="SMART" id="SM00194">
    <property type="entry name" value="PTPc"/>
    <property type="match status" value="2"/>
</dbReference>
<dbReference type="InterPro" id="IPR036116">
    <property type="entry name" value="FN3_sf"/>
</dbReference>
<dbReference type="FunFam" id="2.60.40.10:FF:000036">
    <property type="entry name" value="receptor-type tyrosine-protein phosphatase delta isoform X1"/>
    <property type="match status" value="1"/>
</dbReference>
<keyword evidence="9 17" id="KW-1133">Transmembrane helix</keyword>
<feature type="domain" description="Tyrosine specific protein phosphatases" evidence="19">
    <location>
        <begin position="1710"/>
        <end position="1783"/>
    </location>
</feature>
<dbReference type="FunFam" id="3.90.190.10:FF:000002">
    <property type="entry name" value="receptor-type tyrosine-protein phosphatase delta isoform X2"/>
    <property type="match status" value="1"/>
</dbReference>
<dbReference type="FunFam" id="3.90.190.10:FF:000001">
    <property type="entry name" value="Receptor-type tyrosine-protein phosphatase F isoform A"/>
    <property type="match status" value="1"/>
</dbReference>
<evidence type="ECO:0000256" key="7">
    <source>
        <dbReference type="ARBA" id="ARBA00022801"/>
    </source>
</evidence>
<reference evidence="22" key="3">
    <citation type="submission" date="2025-09" db="UniProtKB">
        <authorList>
            <consortium name="Ensembl"/>
        </authorList>
    </citation>
    <scope>IDENTIFICATION</scope>
</reference>
<dbReference type="FunFam" id="2.60.40.10:FF:000010">
    <property type="entry name" value="receptor-type tyrosine-protein phosphatase delta isoform X1"/>
    <property type="match status" value="1"/>
</dbReference>
<evidence type="ECO:0000313" key="22">
    <source>
        <dbReference type="Ensembl" id="ENSENLP00000049120.1"/>
    </source>
</evidence>
<dbReference type="CDD" id="cd14625">
    <property type="entry name" value="R-PTPc-S-1"/>
    <property type="match status" value="1"/>
</dbReference>
<dbReference type="GO" id="GO:0050808">
    <property type="term" value="P:synapse organization"/>
    <property type="evidence" value="ECO:0007669"/>
    <property type="project" value="UniProtKB-ARBA"/>
</dbReference>
<dbReference type="FunFam" id="2.60.40.10:FF:000023">
    <property type="entry name" value="receptor-type tyrosine-protein phosphatase delta isoform X2"/>
    <property type="match status" value="1"/>
</dbReference>
<keyword evidence="23" id="KW-1185">Reference proteome</keyword>
<feature type="domain" description="Tyrosine-protein phosphatase" evidence="18">
    <location>
        <begin position="1533"/>
        <end position="1792"/>
    </location>
</feature>
<evidence type="ECO:0000256" key="2">
    <source>
        <dbReference type="ARBA" id="ARBA00010504"/>
    </source>
</evidence>
<evidence type="ECO:0000256" key="16">
    <source>
        <dbReference type="SAM" id="MobiDB-lite"/>
    </source>
</evidence>
<dbReference type="CDD" id="cd05738">
    <property type="entry name" value="IgI_2_RPTP_IIa_LAR_like"/>
    <property type="match status" value="1"/>
</dbReference>
<dbReference type="InterPro" id="IPR007110">
    <property type="entry name" value="Ig-like_dom"/>
</dbReference>
<accession>A0A665WZ40</accession>
<evidence type="ECO:0000256" key="12">
    <source>
        <dbReference type="ARBA" id="ARBA00023170"/>
    </source>
</evidence>
<dbReference type="Pfam" id="PF00102">
    <property type="entry name" value="Y_phosphatase"/>
    <property type="match status" value="2"/>
</dbReference>
<dbReference type="Ensembl" id="ENSENLT00000050329.1">
    <property type="protein sequence ID" value="ENSENLP00000049120.1"/>
    <property type="gene ID" value="ENSENLG00000015343.1"/>
</dbReference>
<feature type="domain" description="Fibronectin type-III" evidence="21">
    <location>
        <begin position="607"/>
        <end position="715"/>
    </location>
</feature>
<evidence type="ECO:0000256" key="17">
    <source>
        <dbReference type="SAM" id="Phobius"/>
    </source>
</evidence>
<dbReference type="FunFam" id="2.60.40.10:FF:000015">
    <property type="entry name" value="receptor-type tyrosine-protein phosphatase delta isoform X2"/>
    <property type="match status" value="1"/>
</dbReference>
<feature type="domain" description="Tyrosine specific protein phosphatases" evidence="19">
    <location>
        <begin position="1421"/>
        <end position="1492"/>
    </location>
</feature>
<evidence type="ECO:0000259" key="19">
    <source>
        <dbReference type="PROSITE" id="PS50056"/>
    </source>
</evidence>
<feature type="region of interest" description="Disordered" evidence="16">
    <location>
        <begin position="395"/>
        <end position="417"/>
    </location>
</feature>
<keyword evidence="13" id="KW-0325">Glycoprotein</keyword>
<organism evidence="22 23">
    <name type="scientific">Echeneis naucrates</name>
    <name type="common">Live sharksucker</name>
    <dbReference type="NCBI Taxonomy" id="173247"/>
    <lineage>
        <taxon>Eukaryota</taxon>
        <taxon>Metazoa</taxon>
        <taxon>Chordata</taxon>
        <taxon>Craniata</taxon>
        <taxon>Vertebrata</taxon>
        <taxon>Euteleostomi</taxon>
        <taxon>Actinopterygii</taxon>
        <taxon>Neopterygii</taxon>
        <taxon>Teleostei</taxon>
        <taxon>Neoteleostei</taxon>
        <taxon>Acanthomorphata</taxon>
        <taxon>Carangaria</taxon>
        <taxon>Carangiformes</taxon>
        <taxon>Echeneidae</taxon>
        <taxon>Echeneis</taxon>
    </lineage>
</organism>
<evidence type="ECO:0000259" key="18">
    <source>
        <dbReference type="PROSITE" id="PS50055"/>
    </source>
</evidence>
<feature type="domain" description="Fibronectin type-III" evidence="21">
    <location>
        <begin position="716"/>
        <end position="814"/>
    </location>
</feature>
<evidence type="ECO:0000256" key="9">
    <source>
        <dbReference type="ARBA" id="ARBA00022989"/>
    </source>
</evidence>
<dbReference type="GO" id="GO:0005886">
    <property type="term" value="C:plasma membrane"/>
    <property type="evidence" value="ECO:0007669"/>
    <property type="project" value="UniProtKB-ARBA"/>
</dbReference>
<dbReference type="SUPFAM" id="SSF52799">
    <property type="entry name" value="(Phosphotyrosine protein) phosphatases II"/>
    <property type="match status" value="2"/>
</dbReference>
<dbReference type="SUPFAM" id="SSF48726">
    <property type="entry name" value="Immunoglobulin"/>
    <property type="match status" value="3"/>
</dbReference>
<evidence type="ECO:0000256" key="5">
    <source>
        <dbReference type="ARBA" id="ARBA00022729"/>
    </source>
</evidence>
<dbReference type="Proteomes" id="UP000472264">
    <property type="component" value="Chromosome 4"/>
</dbReference>
<name>A0A665WZ40_ECHNA</name>
<dbReference type="InterPro" id="IPR003961">
    <property type="entry name" value="FN3_dom"/>
</dbReference>
<dbReference type="InterPro" id="IPR003599">
    <property type="entry name" value="Ig_sub"/>
</dbReference>
<feature type="domain" description="Fibronectin type-III" evidence="21">
    <location>
        <begin position="815"/>
        <end position="910"/>
    </location>
</feature>
<feature type="domain" description="Fibronectin type-III" evidence="21">
    <location>
        <begin position="416"/>
        <end position="510"/>
    </location>
</feature>
<keyword evidence="14" id="KW-0393">Immunoglobulin domain</keyword>
<protein>
    <recommendedName>
        <fullName evidence="3">protein-tyrosine-phosphatase</fullName>
        <ecNumber evidence="3">3.1.3.48</ecNumber>
    </recommendedName>
</protein>
<keyword evidence="12" id="KW-0675">Receptor</keyword>
<dbReference type="SUPFAM" id="SSF49265">
    <property type="entry name" value="Fibronectin type III"/>
    <property type="match status" value="4"/>
</dbReference>
<dbReference type="InterPro" id="IPR003598">
    <property type="entry name" value="Ig_sub2"/>
</dbReference>
<sequence>IIIGSSCSNLSLPPLPPFSAPPRFTKVPIDQTGVSGGVVSFVCQATGDPKPRVSWNKKGKKVNSQRIETIEFDEGAGAVLRIQPLRAPRDENIYECVAENSEGEITVNAKLSIIREDLLPPGFPNIDMGPQLKVVERTRTATMLCAASGNPDPEITWYKDFLPIDPSASNGRIKQLRSEGTPIRGALQIENSEETDQGKYECVASNVEGVRYSSPANLYVRGREHPVRRVPPRFSIPPTSQEIMPGGSVNITCVAVGSPMPYVKWMLNSEDLTPEDEMPVGRNVLELSSVRESANYTCVAMSSLGIIEAVAQITVKSLPKPPGTPVVTETTATSVTITWDSGNPDPVTYYIIQYRAKSPDSKYETVDDITTTRYSIGGLYPNTEYEIRVSAVNTIGQGPPSEPVETRTGEQAPASPPRNIQAQIISQNTMMVRWEEPEEPNGQIKGYRVYYTMDDSQPMSLWQIHNVQDSIITTIQSLVPQETYTIKVLAFTSVGDGPFSEPIHVKVLQGVPGQPSKFRVGAVSDTSIELTWEPAYEKEGIINYELRYSEGNFGTQKTFGPASSYVVEGLRPNTEYRFSLAAISIKGIGAFTNDVSQKTLQAIPGAPPRRVEVEVLNSTALKVMWRSMTPGKQHGQIRGYQVHYVRVENGESRGLPLIKDVMLADAQWETDDTAEYEMVIGGLKPDTTYSITVAAYTTKGDGARSKPKLVVTKGAVPGQPYVSVAQDSESSAIVHWDPPQLTDGMELQGYRLQFGRKDVSPLATLEFTAQERQYSVGNIHRGATYLFKVSAKSRGSFGEEAVVQLSVPENTPGGYPQINEGSNVTCCSVQLSWSPPVLAERNGVITEYTLAYKEAGAEGAPRELRLPPNLSSYVLNSLKPNSAYDVKIRAHTSVGPGPYSPPIQYRTVAFDPADAPKNFTVKWATKTTVVLAWKFSESRSPYKCTIEYNRQKMDVDARQMRVLVTGLRHNTTYEFRVTCQESVDGGPRHRVVARTAPLILVKKPKLDIYGEPDNMPTMSFPPVDAKDVKNFFVVVVPLKRTSGAVKNLKNPDEMDMEELLREVTPKRRSRRQLSQLDQRSPYITACFRQLPPSFTVGSEHRHSSCENKPLESGQEYVFFLLAELNKMFATSPYSDTVVTPELVVDPLPIETGDGLIWVVGPVLAVVFIICIVIAILLYKNRKRKESEPRTKCLLNNADITPHHPTDPVEMRRINFQTSGMMNHPPVPISELSEHTELLKANDNLKLSQEYESIDPGQQFTWEHSNLEVNKPKNRYANVIAYDHSRVILAPIEGITGSDYINANYIDGYRKQNAYIATQGPLPETFGDFWRMVWEQRAATVVMMTRLEEKSRIKCDQYWPSRGTETYGMTQVTLLDTIELATFCVRTFSLHKNGSSEKREVRQFQFTAWPDHGVPEYPTPFLAFLRRVKTCNPPDAGPIIAHCSAGVGRTGCFIVIDAMLERIKHEKTVDIYGHVTLMRSQRNYMVQTEDQYSFIHDALLEAVACGNTEVAARSLYSYIQKLAQVESGEHVTGMELEFKRLANSKAHTSRFISANLPCNKFKNRLVNIMPYETTRVCLQPIRGLEGSDYINASFIDGYRQQKAYIATQGPLAETTEDFWRMLWENNSTIVVMLTKLREMGREKCHQYWPAERSARYQYFVVDPMAEYNMPQYILREFKVTDARDGQSRTVRQFQFTDWPEQGVPKSGEGFIDFIGQVHKTKEQFGQDGPISVHCSAGVGRTGVFITLSIVLERMRYEGVVDIFQTVKMLRTQRPAMVQTEDEYQFCYHAALEYLGSFDHYAT</sequence>
<dbReference type="SMART" id="SM00409">
    <property type="entry name" value="IG"/>
    <property type="match status" value="3"/>
</dbReference>
<dbReference type="EC" id="3.1.3.48" evidence="3"/>
<keyword evidence="11" id="KW-1015">Disulfide bond</keyword>
<evidence type="ECO:0000256" key="6">
    <source>
        <dbReference type="ARBA" id="ARBA00022737"/>
    </source>
</evidence>
<dbReference type="Pfam" id="PF00041">
    <property type="entry name" value="fn3"/>
    <property type="match status" value="7"/>
</dbReference>
<comment type="catalytic activity">
    <reaction evidence="15">
        <text>O-phospho-L-tyrosyl-[protein] + H2O = L-tyrosyl-[protein] + phosphate</text>
        <dbReference type="Rhea" id="RHEA:10684"/>
        <dbReference type="Rhea" id="RHEA-COMP:10136"/>
        <dbReference type="Rhea" id="RHEA-COMP:20101"/>
        <dbReference type="ChEBI" id="CHEBI:15377"/>
        <dbReference type="ChEBI" id="CHEBI:43474"/>
        <dbReference type="ChEBI" id="CHEBI:46858"/>
        <dbReference type="ChEBI" id="CHEBI:61978"/>
        <dbReference type="EC" id="3.1.3.48"/>
    </reaction>
</comment>
<dbReference type="PROSITE" id="PS00383">
    <property type="entry name" value="TYR_PHOSPHATASE_1"/>
    <property type="match status" value="1"/>
</dbReference>
<keyword evidence="6" id="KW-0677">Repeat</keyword>
<dbReference type="PROSITE" id="PS50055">
    <property type="entry name" value="TYR_PHOSPHATASE_PTP"/>
    <property type="match status" value="2"/>
</dbReference>
<gene>
    <name evidence="22" type="primary">ptprsa</name>
</gene>
<feature type="domain" description="Ig-like" evidence="20">
    <location>
        <begin position="124"/>
        <end position="219"/>
    </location>
</feature>
<dbReference type="GO" id="GO:0004725">
    <property type="term" value="F:protein tyrosine phosphatase activity"/>
    <property type="evidence" value="ECO:0007669"/>
    <property type="project" value="UniProtKB-EC"/>
</dbReference>
<dbReference type="SMART" id="SM00404">
    <property type="entry name" value="PTPc_motif"/>
    <property type="match status" value="2"/>
</dbReference>
<dbReference type="FunFam" id="2.60.40.10:FF:000068">
    <property type="entry name" value="receptor-type tyrosine-protein phosphatase delta isoform X1"/>
    <property type="match status" value="1"/>
</dbReference>
<dbReference type="InterPro" id="IPR000242">
    <property type="entry name" value="PTP_cat"/>
</dbReference>
<evidence type="ECO:0000256" key="15">
    <source>
        <dbReference type="ARBA" id="ARBA00051722"/>
    </source>
</evidence>
<dbReference type="Gene3D" id="2.60.40.10">
    <property type="entry name" value="Immunoglobulins"/>
    <property type="match status" value="10"/>
</dbReference>
<proteinExistence type="inferred from homology"/>
<evidence type="ECO:0000256" key="10">
    <source>
        <dbReference type="ARBA" id="ARBA00023136"/>
    </source>
</evidence>
<dbReference type="CDD" id="cd00063">
    <property type="entry name" value="FN3"/>
    <property type="match status" value="7"/>
</dbReference>
<evidence type="ECO:0000256" key="3">
    <source>
        <dbReference type="ARBA" id="ARBA00013064"/>
    </source>
</evidence>
<dbReference type="PROSITE" id="PS50835">
    <property type="entry name" value="IG_LIKE"/>
    <property type="match status" value="3"/>
</dbReference>
<dbReference type="CDD" id="cd14627">
    <property type="entry name" value="R-PTP-S-2"/>
    <property type="match status" value="1"/>
</dbReference>
<evidence type="ECO:0000256" key="4">
    <source>
        <dbReference type="ARBA" id="ARBA00022692"/>
    </source>
</evidence>
<dbReference type="InterPro" id="IPR050713">
    <property type="entry name" value="RTP_Phos/Ushers"/>
</dbReference>
<dbReference type="InterPro" id="IPR029021">
    <property type="entry name" value="Prot-tyrosine_phosphatase-like"/>
</dbReference>
<reference evidence="22" key="2">
    <citation type="submission" date="2025-08" db="UniProtKB">
        <authorList>
            <consortium name="Ensembl"/>
        </authorList>
    </citation>
    <scope>IDENTIFICATION</scope>
</reference>
<dbReference type="PANTHER" id="PTHR46957:SF6">
    <property type="entry name" value="PROTEIN-TYROSINE-PHOSPHATASE"/>
    <property type="match status" value="1"/>
</dbReference>
<dbReference type="PANTHER" id="PTHR46957">
    <property type="entry name" value="CYTOKINE RECEPTOR"/>
    <property type="match status" value="1"/>
</dbReference>
<evidence type="ECO:0000259" key="20">
    <source>
        <dbReference type="PROSITE" id="PS50835"/>
    </source>
</evidence>
<dbReference type="Pfam" id="PF07679">
    <property type="entry name" value="I-set"/>
    <property type="match status" value="1"/>
</dbReference>
<dbReference type="FunFam" id="2.60.40.10:FF:000128">
    <property type="entry name" value="receptor-type tyrosine-protein phosphatase delta isoform X2"/>
    <property type="match status" value="1"/>
</dbReference>
<feature type="domain" description="Ig-like" evidence="20">
    <location>
        <begin position="22"/>
        <end position="112"/>
    </location>
</feature>
<keyword evidence="5" id="KW-0732">Signal</keyword>
<evidence type="ECO:0000256" key="14">
    <source>
        <dbReference type="ARBA" id="ARBA00023319"/>
    </source>
</evidence>
<feature type="domain" description="Tyrosine-protein phosphatase" evidence="18">
    <location>
        <begin position="1246"/>
        <end position="1501"/>
    </location>
</feature>
<dbReference type="PRINTS" id="PR00700">
    <property type="entry name" value="PRTYPHPHTASE"/>
</dbReference>
<keyword evidence="8" id="KW-0904">Protein phosphatase</keyword>
<keyword evidence="4 17" id="KW-0812">Transmembrane</keyword>
<dbReference type="PROSITE" id="PS50853">
    <property type="entry name" value="FN3"/>
    <property type="match status" value="7"/>
</dbReference>
<dbReference type="SMART" id="SM00408">
    <property type="entry name" value="IGc2"/>
    <property type="match status" value="3"/>
</dbReference>
<dbReference type="SMART" id="SM00060">
    <property type="entry name" value="FN3"/>
    <property type="match status" value="7"/>
</dbReference>
<dbReference type="PROSITE" id="PS50056">
    <property type="entry name" value="TYR_PHOSPHATASE_2"/>
    <property type="match status" value="2"/>
</dbReference>
<dbReference type="InterPro" id="IPR036179">
    <property type="entry name" value="Ig-like_dom_sf"/>
</dbReference>
<dbReference type="InterPro" id="IPR000387">
    <property type="entry name" value="Tyr_Pase_dom"/>
</dbReference>
<dbReference type="FunFam" id="2.60.40.10:FF:000066">
    <property type="entry name" value="receptor-type tyrosine-protein phosphatase delta isoform X1"/>
    <property type="match status" value="1"/>
</dbReference>
<dbReference type="Gene3D" id="3.90.190.10">
    <property type="entry name" value="Protein tyrosine phosphatase superfamily"/>
    <property type="match status" value="2"/>
</dbReference>
<evidence type="ECO:0000256" key="8">
    <source>
        <dbReference type="ARBA" id="ARBA00022912"/>
    </source>
</evidence>
<dbReference type="InterPro" id="IPR013783">
    <property type="entry name" value="Ig-like_fold"/>
</dbReference>
<comment type="similarity">
    <text evidence="2">Belongs to the protein-tyrosine phosphatase family. Receptor class 2A subfamily.</text>
</comment>
<feature type="domain" description="Ig-like" evidence="20">
    <location>
        <begin position="232"/>
        <end position="314"/>
    </location>
</feature>
<dbReference type="FunFam" id="2.60.40.10:FF:000027">
    <property type="entry name" value="receptor-type tyrosine-protein phosphatase delta isoform X1"/>
    <property type="match status" value="1"/>
</dbReference>
<dbReference type="InterPro" id="IPR016130">
    <property type="entry name" value="Tyr_Pase_AS"/>
</dbReference>